<dbReference type="InterPro" id="IPR027417">
    <property type="entry name" value="P-loop_NTPase"/>
</dbReference>
<dbReference type="OrthoDB" id="9807318at2"/>
<feature type="domain" description="OBG-type G" evidence="7">
    <location>
        <begin position="3"/>
        <end position="259"/>
    </location>
</feature>
<dbReference type="InterPro" id="IPR013029">
    <property type="entry name" value="YchF_C"/>
</dbReference>
<comment type="caution">
    <text evidence="9">The sequence shown here is derived from an EMBL/GenBank/DDBJ whole genome shotgun (WGS) entry which is preliminary data.</text>
</comment>
<evidence type="ECO:0000256" key="3">
    <source>
        <dbReference type="ARBA" id="ARBA00022741"/>
    </source>
</evidence>
<sequence length="366" mass="40329">MALTTGIVGLPNVGKSTLFNAITQAGAESANYPFCTIDPNVGIVEVPDERLQKLTELVVPKKTIPTAFEFTDIAGIVEGASKGEGLGNKFLSHIRQVDAISHVVRCFADENITHVSGSVNPIRDIEVINLELILADLESVEKRITRVAKLAKTKDKEAVAELEVLEMLQQAFEAEQSARSIDFSEEQLKIVKQLHLLTSKPVLYVANVSEEDLLSDGDNEYVQKVKEFATSENSEVIVVCAKIESEIAELEGDEKQMFLEELGISESGLDQLIRAAYHLLGLQTYFTAGVQEVRAWTYRKGTKAPQAAGIIHSDFERGFIRAEIVSYDDLIDAGSMANAKEKGKVRLEGKDYVVQDGDVIHFRFNV</sequence>
<keyword evidence="2" id="KW-0479">Metal-binding</keyword>
<dbReference type="PRINTS" id="PR00326">
    <property type="entry name" value="GTP1OBG"/>
</dbReference>
<dbReference type="InterPro" id="IPR012675">
    <property type="entry name" value="Beta-grasp_dom_sf"/>
</dbReference>
<evidence type="ECO:0000256" key="2">
    <source>
        <dbReference type="ARBA" id="ARBA00022723"/>
    </source>
</evidence>
<feature type="domain" description="TGS" evidence="8">
    <location>
        <begin position="281"/>
        <end position="364"/>
    </location>
</feature>
<dbReference type="SUPFAM" id="SSF81271">
    <property type="entry name" value="TGS-like"/>
    <property type="match status" value="1"/>
</dbReference>
<dbReference type="STRING" id="519424.AZF04_09080"/>
<dbReference type="GO" id="GO:0016887">
    <property type="term" value="F:ATP hydrolysis activity"/>
    <property type="evidence" value="ECO:0007669"/>
    <property type="project" value="UniProtKB-UniRule"/>
</dbReference>
<feature type="binding site" evidence="6">
    <location>
        <begin position="12"/>
        <end position="17"/>
    </location>
    <ligand>
        <name>ATP</name>
        <dbReference type="ChEBI" id="CHEBI:30616"/>
    </ligand>
</feature>
<dbReference type="EMBL" id="LTAO01000023">
    <property type="protein sequence ID" value="KYG29652.1"/>
    <property type="molecule type" value="Genomic_DNA"/>
</dbReference>
<keyword evidence="10" id="KW-1185">Reference proteome</keyword>
<dbReference type="HAMAP" id="MF_00944">
    <property type="entry name" value="YchF_OLA1_ATPase"/>
    <property type="match status" value="1"/>
</dbReference>
<dbReference type="PANTHER" id="PTHR23305:SF18">
    <property type="entry name" value="OBG-TYPE G DOMAIN-CONTAINING PROTEIN"/>
    <property type="match status" value="1"/>
</dbReference>
<comment type="cofactor">
    <cofactor evidence="1">
        <name>Mg(2+)</name>
        <dbReference type="ChEBI" id="CHEBI:18420"/>
    </cofactor>
</comment>
<evidence type="ECO:0000259" key="8">
    <source>
        <dbReference type="PROSITE" id="PS51880"/>
    </source>
</evidence>
<dbReference type="Pfam" id="PF01926">
    <property type="entry name" value="MMR_HSR1"/>
    <property type="match status" value="1"/>
</dbReference>
<dbReference type="AlphaFoldDB" id="A0A161PBL6"/>
<comment type="similarity">
    <text evidence="6">Belongs to the TRAFAC class OBG-HflX-like GTPase superfamily. OBG GTPase family. YchF/OLA1 subfamily.</text>
</comment>
<dbReference type="GO" id="GO:0005737">
    <property type="term" value="C:cytoplasm"/>
    <property type="evidence" value="ECO:0007669"/>
    <property type="project" value="TreeGrafter"/>
</dbReference>
<dbReference type="PROSITE" id="PS51710">
    <property type="entry name" value="G_OBG"/>
    <property type="match status" value="1"/>
</dbReference>
<evidence type="ECO:0000256" key="1">
    <source>
        <dbReference type="ARBA" id="ARBA00001946"/>
    </source>
</evidence>
<dbReference type="InterPro" id="IPR031167">
    <property type="entry name" value="G_OBG"/>
</dbReference>
<evidence type="ECO:0000313" key="10">
    <source>
        <dbReference type="Proteomes" id="UP000075806"/>
    </source>
</evidence>
<dbReference type="InterPro" id="IPR041706">
    <property type="entry name" value="YchF_N"/>
</dbReference>
<dbReference type="GO" id="GO:0005525">
    <property type="term" value="F:GTP binding"/>
    <property type="evidence" value="ECO:0007669"/>
    <property type="project" value="InterPro"/>
</dbReference>
<evidence type="ECO:0000313" key="9">
    <source>
        <dbReference type="EMBL" id="KYG29652.1"/>
    </source>
</evidence>
<comment type="function">
    <text evidence="6">ATPase that binds to both the 70S ribosome and the 50S ribosomal subunit in a nucleotide-independent manner.</text>
</comment>
<evidence type="ECO:0000259" key="7">
    <source>
        <dbReference type="PROSITE" id="PS51710"/>
    </source>
</evidence>
<evidence type="ECO:0000256" key="6">
    <source>
        <dbReference type="HAMAP-Rule" id="MF_00944"/>
    </source>
</evidence>
<evidence type="ECO:0000256" key="4">
    <source>
        <dbReference type="ARBA" id="ARBA00022840"/>
    </source>
</evidence>
<dbReference type="GO" id="GO:0043023">
    <property type="term" value="F:ribosomal large subunit binding"/>
    <property type="evidence" value="ECO:0007669"/>
    <property type="project" value="UniProtKB-UniRule"/>
</dbReference>
<keyword evidence="5" id="KW-0460">Magnesium</keyword>
<reference evidence="9" key="1">
    <citation type="submission" date="2016-02" db="EMBL/GenBank/DDBJ databases">
        <title>Genome sequence of Bacillus trypoxylicola KCTC 13244(T).</title>
        <authorList>
            <person name="Jeong H."/>
            <person name="Park S.-H."/>
            <person name="Choi S.-K."/>
        </authorList>
    </citation>
    <scope>NUCLEOTIDE SEQUENCE [LARGE SCALE GENOMIC DNA]</scope>
    <source>
        <strain evidence="9">KCTC 13244</strain>
    </source>
</reference>
<evidence type="ECO:0000256" key="5">
    <source>
        <dbReference type="ARBA" id="ARBA00022842"/>
    </source>
</evidence>
<protein>
    <recommendedName>
        <fullName evidence="6">Ribosome-binding ATPase YchF</fullName>
    </recommendedName>
</protein>
<keyword evidence="4 6" id="KW-0067">ATP-binding</keyword>
<organism evidence="9 10">
    <name type="scientific">Alkalihalobacillus trypoxylicola</name>
    <dbReference type="NCBI Taxonomy" id="519424"/>
    <lineage>
        <taxon>Bacteria</taxon>
        <taxon>Bacillati</taxon>
        <taxon>Bacillota</taxon>
        <taxon>Bacilli</taxon>
        <taxon>Bacillales</taxon>
        <taxon>Bacillaceae</taxon>
        <taxon>Alkalihalobacillus</taxon>
    </lineage>
</organism>
<dbReference type="InterPro" id="IPR006073">
    <property type="entry name" value="GTP-bd"/>
</dbReference>
<dbReference type="InterPro" id="IPR004396">
    <property type="entry name" value="ATPase_YchF/OLA1"/>
</dbReference>
<dbReference type="PROSITE" id="PS51880">
    <property type="entry name" value="TGS"/>
    <property type="match status" value="1"/>
</dbReference>
<dbReference type="PANTHER" id="PTHR23305">
    <property type="entry name" value="OBG GTPASE FAMILY"/>
    <property type="match status" value="1"/>
</dbReference>
<dbReference type="Gene3D" id="1.10.150.300">
    <property type="entry name" value="TGS-like domain"/>
    <property type="match status" value="1"/>
</dbReference>
<dbReference type="GO" id="GO:0005524">
    <property type="term" value="F:ATP binding"/>
    <property type="evidence" value="ECO:0007669"/>
    <property type="project" value="UniProtKB-UniRule"/>
</dbReference>
<name>A0A161PBL6_9BACI</name>
<keyword evidence="3 6" id="KW-0547">Nucleotide-binding</keyword>
<dbReference type="CDD" id="cd04867">
    <property type="entry name" value="TGS_YchF_OLA1"/>
    <property type="match status" value="1"/>
</dbReference>
<dbReference type="InterPro" id="IPR023192">
    <property type="entry name" value="TGS-like_dom_sf"/>
</dbReference>
<dbReference type="CDD" id="cd01900">
    <property type="entry name" value="YchF"/>
    <property type="match status" value="1"/>
</dbReference>
<dbReference type="Gene3D" id="3.10.20.30">
    <property type="match status" value="1"/>
</dbReference>
<dbReference type="Proteomes" id="UP000075806">
    <property type="component" value="Unassembled WGS sequence"/>
</dbReference>
<dbReference type="NCBIfam" id="TIGR00092">
    <property type="entry name" value="redox-regulated ATPase YchF"/>
    <property type="match status" value="1"/>
</dbReference>
<dbReference type="FunFam" id="3.10.20.30:FF:000001">
    <property type="entry name" value="Ribosome-binding ATPase YchF"/>
    <property type="match status" value="1"/>
</dbReference>
<dbReference type="InterPro" id="IPR012676">
    <property type="entry name" value="TGS-like"/>
</dbReference>
<dbReference type="SUPFAM" id="SSF52540">
    <property type="entry name" value="P-loop containing nucleoside triphosphate hydrolases"/>
    <property type="match status" value="1"/>
</dbReference>
<proteinExistence type="inferred from homology"/>
<dbReference type="InterPro" id="IPR004095">
    <property type="entry name" value="TGS"/>
</dbReference>
<dbReference type="FunFam" id="1.10.150.300:FF:000004">
    <property type="entry name" value="Ribosome-binding ATPase YchF"/>
    <property type="match status" value="1"/>
</dbReference>
<dbReference type="Pfam" id="PF06071">
    <property type="entry name" value="YchF-GTPase_C"/>
    <property type="match status" value="1"/>
</dbReference>
<dbReference type="RefSeq" id="WP_061949440.1">
    <property type="nucleotide sequence ID" value="NZ_LTAO01000023.1"/>
</dbReference>
<accession>A0A161PBL6</accession>
<dbReference type="GO" id="GO:0046872">
    <property type="term" value="F:metal ion binding"/>
    <property type="evidence" value="ECO:0007669"/>
    <property type="project" value="UniProtKB-KW"/>
</dbReference>
<dbReference type="Gene3D" id="3.40.50.300">
    <property type="entry name" value="P-loop containing nucleotide triphosphate hydrolases"/>
    <property type="match status" value="1"/>
</dbReference>
<gene>
    <name evidence="6" type="primary">ychF</name>
    <name evidence="9" type="ORF">AZF04_09080</name>
</gene>
<dbReference type="PIRSF" id="PIRSF006641">
    <property type="entry name" value="CHP00092"/>
    <property type="match status" value="1"/>
</dbReference>